<reference evidence="9 10" key="1">
    <citation type="submission" date="2021-03" db="EMBL/GenBank/DDBJ databases">
        <title>Genomic and phenotypic characterization of Chloracidobacterium isolates provides evidence for multiple species.</title>
        <authorList>
            <person name="Saini M.K."/>
            <person name="Costas A.M.G."/>
            <person name="Tank M."/>
            <person name="Bryant D.A."/>
        </authorList>
    </citation>
    <scope>NUCLEOTIDE SEQUENCE [LARGE SCALE GENOMIC DNA]</scope>
    <source>
        <strain evidence="9 10">N</strain>
    </source>
</reference>
<dbReference type="SUPFAM" id="SSF88659">
    <property type="entry name" value="Sigma3 and sigma4 domains of RNA polymerase sigma factors"/>
    <property type="match status" value="1"/>
</dbReference>
<evidence type="ECO:0000259" key="8">
    <source>
        <dbReference type="Pfam" id="PF08281"/>
    </source>
</evidence>
<dbReference type="Proteomes" id="UP000677668">
    <property type="component" value="Chromosome 1"/>
</dbReference>
<sequence length="247" mass="27413">MCRLTTEDTLLSVAFTPSPATFPPSSDFADSSLGDISENHLLGREFGLEPGVPGLDEVAELEEDVTPESTTEPEPPSPAAAETFDTLYRQHYRRVYAICLRMTGNPDDAEDLTQEVFVQVLRKLDSFRGEAAFTTWLHRIAVNQVLMHFRKKSNRMESVTEEGDMPEEVTPVTIRQSQTPFVDKLALLSAVKKLPRGYRTVLILHDLNGYEHEEIGGLLGISAGTSKSQLHKARARMQEILTGARAA</sequence>
<dbReference type="EMBL" id="CP072642">
    <property type="protein sequence ID" value="QUV93097.1"/>
    <property type="molecule type" value="Genomic_DNA"/>
</dbReference>
<dbReference type="NCBIfam" id="TIGR02937">
    <property type="entry name" value="sigma70-ECF"/>
    <property type="match status" value="1"/>
</dbReference>
<dbReference type="InterPro" id="IPR007627">
    <property type="entry name" value="RNA_pol_sigma70_r2"/>
</dbReference>
<keyword evidence="4 6" id="KW-0238">DNA-binding</keyword>
<comment type="similarity">
    <text evidence="1 6">Belongs to the sigma-70 factor family. ECF subfamily.</text>
</comment>
<evidence type="ECO:0000259" key="7">
    <source>
        <dbReference type="Pfam" id="PF04542"/>
    </source>
</evidence>
<evidence type="ECO:0000256" key="4">
    <source>
        <dbReference type="ARBA" id="ARBA00023125"/>
    </source>
</evidence>
<dbReference type="InterPro" id="IPR000838">
    <property type="entry name" value="RNA_pol_sigma70_ECF_CS"/>
</dbReference>
<dbReference type="InterPro" id="IPR036388">
    <property type="entry name" value="WH-like_DNA-bd_sf"/>
</dbReference>
<keyword evidence="10" id="KW-1185">Reference proteome</keyword>
<evidence type="ECO:0000256" key="1">
    <source>
        <dbReference type="ARBA" id="ARBA00010641"/>
    </source>
</evidence>
<dbReference type="PANTHER" id="PTHR43133:SF46">
    <property type="entry name" value="RNA POLYMERASE SIGMA-70 FACTOR ECF SUBFAMILY"/>
    <property type="match status" value="1"/>
</dbReference>
<evidence type="ECO:0000313" key="10">
    <source>
        <dbReference type="Proteomes" id="UP000677668"/>
    </source>
</evidence>
<keyword evidence="5 6" id="KW-0804">Transcription</keyword>
<evidence type="ECO:0000313" key="9">
    <source>
        <dbReference type="EMBL" id="QUV93097.1"/>
    </source>
</evidence>
<dbReference type="InterPro" id="IPR039425">
    <property type="entry name" value="RNA_pol_sigma-70-like"/>
</dbReference>
<proteinExistence type="inferred from homology"/>
<dbReference type="InterPro" id="IPR014284">
    <property type="entry name" value="RNA_pol_sigma-70_dom"/>
</dbReference>
<evidence type="ECO:0000256" key="2">
    <source>
        <dbReference type="ARBA" id="ARBA00023015"/>
    </source>
</evidence>
<keyword evidence="2 6" id="KW-0805">Transcription regulation</keyword>
<dbReference type="InterPro" id="IPR013249">
    <property type="entry name" value="RNA_pol_sigma70_r4_t2"/>
</dbReference>
<dbReference type="PANTHER" id="PTHR43133">
    <property type="entry name" value="RNA POLYMERASE ECF-TYPE SIGMA FACTO"/>
    <property type="match status" value="1"/>
</dbReference>
<name>A0ABX8AZ41_9BACT</name>
<dbReference type="PROSITE" id="PS01063">
    <property type="entry name" value="SIGMA70_ECF"/>
    <property type="match status" value="1"/>
</dbReference>
<evidence type="ECO:0000256" key="5">
    <source>
        <dbReference type="ARBA" id="ARBA00023163"/>
    </source>
</evidence>
<feature type="domain" description="RNA polymerase sigma-70 region 2" evidence="7">
    <location>
        <begin position="87"/>
        <end position="153"/>
    </location>
</feature>
<dbReference type="Gene3D" id="1.10.1740.10">
    <property type="match status" value="1"/>
</dbReference>
<organism evidence="9 10">
    <name type="scientific">Chloracidobacterium sp. N</name>
    <dbReference type="NCBI Taxonomy" id="2821540"/>
    <lineage>
        <taxon>Bacteria</taxon>
        <taxon>Pseudomonadati</taxon>
        <taxon>Acidobacteriota</taxon>
        <taxon>Terriglobia</taxon>
        <taxon>Terriglobales</taxon>
        <taxon>Acidobacteriaceae</taxon>
        <taxon>Chloracidobacterium</taxon>
        <taxon>Chloracidobacterium aggregatum</taxon>
    </lineage>
</organism>
<gene>
    <name evidence="9" type="ORF">J8C05_06835</name>
</gene>
<accession>A0ABX8AZ41</accession>
<feature type="domain" description="RNA polymerase sigma factor 70 region 4 type 2" evidence="8">
    <location>
        <begin position="185"/>
        <end position="237"/>
    </location>
</feature>
<dbReference type="RefSeq" id="WP_211421509.1">
    <property type="nucleotide sequence ID" value="NZ_CP072642.1"/>
</dbReference>
<dbReference type="Gene3D" id="1.10.10.10">
    <property type="entry name" value="Winged helix-like DNA-binding domain superfamily/Winged helix DNA-binding domain"/>
    <property type="match status" value="1"/>
</dbReference>
<dbReference type="Pfam" id="PF04542">
    <property type="entry name" value="Sigma70_r2"/>
    <property type="match status" value="1"/>
</dbReference>
<protein>
    <recommendedName>
        <fullName evidence="6">RNA polymerase sigma factor</fullName>
    </recommendedName>
</protein>
<evidence type="ECO:0000256" key="3">
    <source>
        <dbReference type="ARBA" id="ARBA00023082"/>
    </source>
</evidence>
<keyword evidence="3 6" id="KW-0731">Sigma factor</keyword>
<evidence type="ECO:0000256" key="6">
    <source>
        <dbReference type="RuleBase" id="RU000716"/>
    </source>
</evidence>
<dbReference type="InterPro" id="IPR013325">
    <property type="entry name" value="RNA_pol_sigma_r2"/>
</dbReference>
<dbReference type="CDD" id="cd06171">
    <property type="entry name" value="Sigma70_r4"/>
    <property type="match status" value="1"/>
</dbReference>
<dbReference type="SUPFAM" id="SSF88946">
    <property type="entry name" value="Sigma2 domain of RNA polymerase sigma factors"/>
    <property type="match status" value="1"/>
</dbReference>
<dbReference type="InterPro" id="IPR013324">
    <property type="entry name" value="RNA_pol_sigma_r3/r4-like"/>
</dbReference>
<dbReference type="Pfam" id="PF08281">
    <property type="entry name" value="Sigma70_r4_2"/>
    <property type="match status" value="1"/>
</dbReference>